<sequence length="124" mass="13615">MFASRGGFCVVPALPRFCHFSDGFPRSSRTCFTAGPFSNALGLVIAFVGASSWAAEKLPNLTVRRPLNETQRGADLQPAAAAKFQQWCSQSLPYRLRYRQAGGKEGEELNDDGEGRKIYSPKNN</sequence>
<proteinExistence type="predicted"/>
<evidence type="ECO:0000313" key="1">
    <source>
        <dbReference type="EMBL" id="KAJ8013301.1"/>
    </source>
</evidence>
<evidence type="ECO:0000313" key="2">
    <source>
        <dbReference type="Proteomes" id="UP001157502"/>
    </source>
</evidence>
<reference evidence="1" key="1">
    <citation type="submission" date="2021-05" db="EMBL/GenBank/DDBJ databases">
        <authorList>
            <person name="Pan Q."/>
            <person name="Jouanno E."/>
            <person name="Zahm M."/>
            <person name="Klopp C."/>
            <person name="Cabau C."/>
            <person name="Louis A."/>
            <person name="Berthelot C."/>
            <person name="Parey E."/>
            <person name="Roest Crollius H."/>
            <person name="Montfort J."/>
            <person name="Robinson-Rechavi M."/>
            <person name="Bouchez O."/>
            <person name="Lampietro C."/>
            <person name="Lopez Roques C."/>
            <person name="Donnadieu C."/>
            <person name="Postlethwait J."/>
            <person name="Bobe J."/>
            <person name="Dillon D."/>
            <person name="Chandos A."/>
            <person name="von Hippel F."/>
            <person name="Guiguen Y."/>
        </authorList>
    </citation>
    <scope>NUCLEOTIDE SEQUENCE</scope>
    <source>
        <strain evidence="1">YG-Jan2019</strain>
    </source>
</reference>
<name>A0ACC2HBB6_DALPE</name>
<protein>
    <submittedName>
        <fullName evidence="1">Uncharacterized protein</fullName>
    </submittedName>
</protein>
<gene>
    <name evidence="1" type="ORF">DPEC_G00051850</name>
</gene>
<dbReference type="Proteomes" id="UP001157502">
    <property type="component" value="Chromosome 4"/>
</dbReference>
<dbReference type="EMBL" id="CM055731">
    <property type="protein sequence ID" value="KAJ8013301.1"/>
    <property type="molecule type" value="Genomic_DNA"/>
</dbReference>
<comment type="caution">
    <text evidence="1">The sequence shown here is derived from an EMBL/GenBank/DDBJ whole genome shotgun (WGS) entry which is preliminary data.</text>
</comment>
<keyword evidence="2" id="KW-1185">Reference proteome</keyword>
<organism evidence="1 2">
    <name type="scientific">Dallia pectoralis</name>
    <name type="common">Alaska blackfish</name>
    <dbReference type="NCBI Taxonomy" id="75939"/>
    <lineage>
        <taxon>Eukaryota</taxon>
        <taxon>Metazoa</taxon>
        <taxon>Chordata</taxon>
        <taxon>Craniata</taxon>
        <taxon>Vertebrata</taxon>
        <taxon>Euteleostomi</taxon>
        <taxon>Actinopterygii</taxon>
        <taxon>Neopterygii</taxon>
        <taxon>Teleostei</taxon>
        <taxon>Protacanthopterygii</taxon>
        <taxon>Esociformes</taxon>
        <taxon>Umbridae</taxon>
        <taxon>Dallia</taxon>
    </lineage>
</organism>
<accession>A0ACC2HBB6</accession>